<evidence type="ECO:0000313" key="1">
    <source>
        <dbReference type="EMBL" id="PIW17981.1"/>
    </source>
</evidence>
<dbReference type="Proteomes" id="UP000231019">
    <property type="component" value="Unassembled WGS sequence"/>
</dbReference>
<protein>
    <submittedName>
        <fullName evidence="1">Uncharacterized protein</fullName>
    </submittedName>
</protein>
<dbReference type="EMBL" id="PFFQ01000017">
    <property type="protein sequence ID" value="PIW17981.1"/>
    <property type="molecule type" value="Genomic_DNA"/>
</dbReference>
<reference evidence="1 2" key="1">
    <citation type="submission" date="2017-09" db="EMBL/GenBank/DDBJ databases">
        <title>Depth-based differentiation of microbial function through sediment-hosted aquifers and enrichment of novel symbionts in the deep terrestrial subsurface.</title>
        <authorList>
            <person name="Probst A.J."/>
            <person name="Ladd B."/>
            <person name="Jarett J.K."/>
            <person name="Geller-Mcgrath D.E."/>
            <person name="Sieber C.M."/>
            <person name="Emerson J.B."/>
            <person name="Anantharaman K."/>
            <person name="Thomas B.C."/>
            <person name="Malmstrom R."/>
            <person name="Stieglmeier M."/>
            <person name="Klingl A."/>
            <person name="Woyke T."/>
            <person name="Ryan C.M."/>
            <person name="Banfield J.F."/>
        </authorList>
    </citation>
    <scope>NUCLEOTIDE SEQUENCE [LARGE SCALE GENOMIC DNA]</scope>
    <source>
        <strain evidence="1">CG17_big_fil_post_rev_8_21_14_2_50_48_46</strain>
    </source>
</reference>
<evidence type="ECO:0000313" key="2">
    <source>
        <dbReference type="Proteomes" id="UP000231019"/>
    </source>
</evidence>
<proteinExistence type="predicted"/>
<organism evidence="1 2">
    <name type="scientific">bacterium (Candidatus Blackallbacteria) CG17_big_fil_post_rev_8_21_14_2_50_48_46</name>
    <dbReference type="NCBI Taxonomy" id="2014261"/>
    <lineage>
        <taxon>Bacteria</taxon>
        <taxon>Candidatus Blackallbacteria</taxon>
    </lineage>
</organism>
<name>A0A2M7G7I9_9BACT</name>
<dbReference type="AlphaFoldDB" id="A0A2M7G7I9"/>
<gene>
    <name evidence="1" type="ORF">COW36_06825</name>
</gene>
<comment type="caution">
    <text evidence="1">The sequence shown here is derived from an EMBL/GenBank/DDBJ whole genome shotgun (WGS) entry which is preliminary data.</text>
</comment>
<accession>A0A2M7G7I9</accession>
<sequence length="182" mass="19906">MTTRAEEIKWALYNWLVAESGVDEENILAAYQNSTEAQGKTITFVPVMTSDQVGVFAERAWNRETGTLARIYHFETEGSVSVAGPNALTIITTLKKSLDKDSVVASFWEPDPGEKHTGGIGVMAGSITYLPQRNGLSYRDTAQMDLKICLSETEHDELLSITAATLQVTPSNDTPLTIPIEP</sequence>